<dbReference type="GO" id="GO:0030600">
    <property type="term" value="F:feruloyl esterase activity"/>
    <property type="evidence" value="ECO:0007669"/>
    <property type="project" value="InterPro"/>
</dbReference>
<evidence type="ECO:0000256" key="4">
    <source>
        <dbReference type="ARBA" id="ARBA00022729"/>
    </source>
</evidence>
<evidence type="ECO:0000256" key="5">
    <source>
        <dbReference type="ARBA" id="ARBA00022801"/>
    </source>
</evidence>
<evidence type="ECO:0000313" key="10">
    <source>
        <dbReference type="Proteomes" id="UP000726105"/>
    </source>
</evidence>
<dbReference type="Proteomes" id="UP000886632">
    <property type="component" value="Unassembled WGS sequence"/>
</dbReference>
<keyword evidence="3" id="KW-0858">Xylan degradation</keyword>
<evidence type="ECO:0000256" key="7">
    <source>
        <dbReference type="ARBA" id="ARBA00023326"/>
    </source>
</evidence>
<dbReference type="Pfam" id="PF10503">
    <property type="entry name" value="Esterase_PHB"/>
    <property type="match status" value="1"/>
</dbReference>
<keyword evidence="2" id="KW-0964">Secreted</keyword>
<comment type="subcellular location">
    <subcellularLocation>
        <location evidence="1">Secreted</location>
    </subcellularLocation>
</comment>
<evidence type="ECO:0000256" key="6">
    <source>
        <dbReference type="ARBA" id="ARBA00023277"/>
    </source>
</evidence>
<dbReference type="InterPro" id="IPR010126">
    <property type="entry name" value="Esterase_phb"/>
</dbReference>
<protein>
    <submittedName>
        <fullName evidence="8">Prolyl oligopeptidase family serine peptidase</fullName>
    </submittedName>
</protein>
<evidence type="ECO:0000256" key="3">
    <source>
        <dbReference type="ARBA" id="ARBA00022651"/>
    </source>
</evidence>
<dbReference type="PANTHER" id="PTHR38050:SF2">
    <property type="entry name" value="FERULOYL ESTERASE C-RELATED"/>
    <property type="match status" value="1"/>
</dbReference>
<keyword evidence="5" id="KW-0378">Hydrolase</keyword>
<dbReference type="EMBL" id="JADJIB010000006">
    <property type="protein sequence ID" value="MBK7274442.1"/>
    <property type="molecule type" value="Genomic_DNA"/>
</dbReference>
<comment type="caution">
    <text evidence="8">The sequence shown here is derived from an EMBL/GenBank/DDBJ whole genome shotgun (WGS) entry which is preliminary data.</text>
</comment>
<dbReference type="SUPFAM" id="SSF53474">
    <property type="entry name" value="alpha/beta-Hydrolases"/>
    <property type="match status" value="1"/>
</dbReference>
<keyword evidence="4" id="KW-0732">Signal</keyword>
<dbReference type="AlphaFoldDB" id="A0A935IM61"/>
<evidence type="ECO:0000256" key="1">
    <source>
        <dbReference type="ARBA" id="ARBA00004613"/>
    </source>
</evidence>
<gene>
    <name evidence="8" type="ORF">IPI13_15180</name>
    <name evidence="9" type="ORF">IPP00_14690</name>
</gene>
<accession>A0A935IM61</accession>
<evidence type="ECO:0000313" key="9">
    <source>
        <dbReference type="EMBL" id="MBL0005160.1"/>
    </source>
</evidence>
<dbReference type="GO" id="GO:0005576">
    <property type="term" value="C:extracellular region"/>
    <property type="evidence" value="ECO:0007669"/>
    <property type="project" value="UniProtKB-SubCell"/>
</dbReference>
<dbReference type="Gene3D" id="3.40.50.1820">
    <property type="entry name" value="alpha/beta hydrolase"/>
    <property type="match status" value="1"/>
</dbReference>
<dbReference type="InterPro" id="IPR029058">
    <property type="entry name" value="AB_hydrolase_fold"/>
</dbReference>
<dbReference type="Proteomes" id="UP000726105">
    <property type="component" value="Unassembled WGS sequence"/>
</dbReference>
<organism evidence="8 10">
    <name type="scientific">Candidatus Phosphoribacter hodrii</name>
    <dbReference type="NCBI Taxonomy" id="2953743"/>
    <lineage>
        <taxon>Bacteria</taxon>
        <taxon>Bacillati</taxon>
        <taxon>Actinomycetota</taxon>
        <taxon>Actinomycetes</taxon>
        <taxon>Micrococcales</taxon>
        <taxon>Dermatophilaceae</taxon>
        <taxon>Candidatus Phosphoribacter</taxon>
    </lineage>
</organism>
<evidence type="ECO:0000256" key="2">
    <source>
        <dbReference type="ARBA" id="ARBA00022525"/>
    </source>
</evidence>
<dbReference type="InterPro" id="IPR043595">
    <property type="entry name" value="FaeB/C/D"/>
</dbReference>
<dbReference type="PANTHER" id="PTHR38050">
    <property type="match status" value="1"/>
</dbReference>
<dbReference type="EMBL" id="JADKGK010000024">
    <property type="protein sequence ID" value="MBL0005160.1"/>
    <property type="molecule type" value="Genomic_DNA"/>
</dbReference>
<evidence type="ECO:0000313" key="8">
    <source>
        <dbReference type="EMBL" id="MBK7274442.1"/>
    </source>
</evidence>
<sequence>MISVGNTQRSYRVYRPQGITAAAPLVMVFHGYTWNAARTEDTFGWNKVADAQRFIVLYPEGLNQGFNAGGCCGISSDTHVDDVSAALAMVDDVAKTIALDTDRLFVTGFSNGGAMTYRMACETDRFAAFGPVAGGLVVDCKDGKPASILHLHGLADTDVPVVGDSRIWRTPVDQVLADWRTRDDCAAPGAPTTSGTSHRVTATCAAGREVGLITIDGLRHAWPTAADGLDATSTLWAFFAKHPRGH</sequence>
<dbReference type="GO" id="GO:0045493">
    <property type="term" value="P:xylan catabolic process"/>
    <property type="evidence" value="ECO:0007669"/>
    <property type="project" value="UniProtKB-KW"/>
</dbReference>
<keyword evidence="7" id="KW-0624">Polysaccharide degradation</keyword>
<keyword evidence="6" id="KW-0119">Carbohydrate metabolism</keyword>
<proteinExistence type="predicted"/>
<name>A0A935IM61_9MICO</name>
<reference evidence="8 10" key="1">
    <citation type="submission" date="2020-10" db="EMBL/GenBank/DDBJ databases">
        <title>Connecting structure to function with the recovery of over 1000 high-quality activated sludge metagenome-assembled genomes encoding full-length rRNA genes using long-read sequencing.</title>
        <authorList>
            <person name="Singleton C.M."/>
            <person name="Petriglieri F."/>
            <person name="Kristensen J.M."/>
            <person name="Kirkegaard R.H."/>
            <person name="Michaelsen T.Y."/>
            <person name="Andersen M.H."/>
            <person name="Karst S.M."/>
            <person name="Dueholm M.S."/>
            <person name="Nielsen P.H."/>
            <person name="Albertsen M."/>
        </authorList>
    </citation>
    <scope>NUCLEOTIDE SEQUENCE [LARGE SCALE GENOMIC DNA]</scope>
    <source>
        <strain evidence="8">Ega_18-Q3-R5-49_MAXAC.001</strain>
        <strain evidence="9">Ribe_18-Q3-R11-54_MAXAC.001</strain>
    </source>
</reference>